<name>A0A518H2D7_9BACT</name>
<evidence type="ECO:0000313" key="2">
    <source>
        <dbReference type="EMBL" id="QDV35011.1"/>
    </source>
</evidence>
<sequence length="183" mass="20139">MHPGLAALFEADRQDHEAPKVAGTPGYAEMRRRDADRRARAAAILRDEGPGAPIDWYHAAWLFHHGDSPEEAEAASRLAARAMDAGHAPARWLHAAATDRGLMSNGLPQRFGTQIVPDGRRYRVWDTDPSTTDEERAALDVPPLAEQHRRADEQTASCPQPPMDLAPAWLKDAIARWEGSGRA</sequence>
<feature type="region of interest" description="Disordered" evidence="1">
    <location>
        <begin position="143"/>
        <end position="165"/>
    </location>
</feature>
<evidence type="ECO:0000313" key="3">
    <source>
        <dbReference type="Proteomes" id="UP000317835"/>
    </source>
</evidence>
<gene>
    <name evidence="2" type="ORF">ElP_29080</name>
</gene>
<dbReference type="RefSeq" id="WP_197446979.1">
    <property type="nucleotide sequence ID" value="NZ_CP036426.1"/>
</dbReference>
<dbReference type="AlphaFoldDB" id="A0A518H2D7"/>
<reference evidence="2 3" key="1">
    <citation type="submission" date="2019-02" db="EMBL/GenBank/DDBJ databases">
        <title>Deep-cultivation of Planctomycetes and their phenomic and genomic characterization uncovers novel biology.</title>
        <authorList>
            <person name="Wiegand S."/>
            <person name="Jogler M."/>
            <person name="Boedeker C."/>
            <person name="Pinto D."/>
            <person name="Vollmers J."/>
            <person name="Rivas-Marin E."/>
            <person name="Kohn T."/>
            <person name="Peeters S.H."/>
            <person name="Heuer A."/>
            <person name="Rast P."/>
            <person name="Oberbeckmann S."/>
            <person name="Bunk B."/>
            <person name="Jeske O."/>
            <person name="Meyerdierks A."/>
            <person name="Storesund J.E."/>
            <person name="Kallscheuer N."/>
            <person name="Luecker S."/>
            <person name="Lage O.M."/>
            <person name="Pohl T."/>
            <person name="Merkel B.J."/>
            <person name="Hornburger P."/>
            <person name="Mueller R.-W."/>
            <person name="Bruemmer F."/>
            <person name="Labrenz M."/>
            <person name="Spormann A.M."/>
            <person name="Op den Camp H."/>
            <person name="Overmann J."/>
            <person name="Amann R."/>
            <person name="Jetten M.S.M."/>
            <person name="Mascher T."/>
            <person name="Medema M.H."/>
            <person name="Devos D.P."/>
            <person name="Kaster A.-K."/>
            <person name="Ovreas L."/>
            <person name="Rohde M."/>
            <person name="Galperin M.Y."/>
            <person name="Jogler C."/>
        </authorList>
    </citation>
    <scope>NUCLEOTIDE SEQUENCE [LARGE SCALE GENOMIC DNA]</scope>
    <source>
        <strain evidence="2 3">ElP</strain>
    </source>
</reference>
<evidence type="ECO:0000256" key="1">
    <source>
        <dbReference type="SAM" id="MobiDB-lite"/>
    </source>
</evidence>
<keyword evidence="3" id="KW-1185">Reference proteome</keyword>
<accession>A0A518H2D7</accession>
<dbReference type="EMBL" id="CP036426">
    <property type="protein sequence ID" value="QDV35011.1"/>
    <property type="molecule type" value="Genomic_DNA"/>
</dbReference>
<protein>
    <submittedName>
        <fullName evidence="2">Uncharacterized protein</fullName>
    </submittedName>
</protein>
<dbReference type="KEGG" id="tpla:ElP_29080"/>
<proteinExistence type="predicted"/>
<organism evidence="2 3">
    <name type="scientific">Tautonia plasticadhaerens</name>
    <dbReference type="NCBI Taxonomy" id="2527974"/>
    <lineage>
        <taxon>Bacteria</taxon>
        <taxon>Pseudomonadati</taxon>
        <taxon>Planctomycetota</taxon>
        <taxon>Planctomycetia</taxon>
        <taxon>Isosphaerales</taxon>
        <taxon>Isosphaeraceae</taxon>
        <taxon>Tautonia</taxon>
    </lineage>
</organism>
<dbReference type="Proteomes" id="UP000317835">
    <property type="component" value="Chromosome"/>
</dbReference>